<feature type="signal peptide" evidence="1">
    <location>
        <begin position="1"/>
        <end position="19"/>
    </location>
</feature>
<keyword evidence="3" id="KW-1185">Reference proteome</keyword>
<feature type="chain" id="PRO_5015770932" description="SbsA Ig-like domain-containing protein" evidence="1">
    <location>
        <begin position="20"/>
        <end position="256"/>
    </location>
</feature>
<accession>A0A2S1LLZ7</accession>
<dbReference type="RefSeq" id="WP_108736387.1">
    <property type="nucleotide sequence ID" value="NZ_CP020919.1"/>
</dbReference>
<evidence type="ECO:0008006" key="4">
    <source>
        <dbReference type="Google" id="ProtNLM"/>
    </source>
</evidence>
<sequence>MKKLLFVLVMVLGIQMSRAECTSSGMAFFPQQKHISPITLFIIQGFSQNQETIESFKNRGVFLQAPDGSTVALTVVNIFKGQMFETQALFKPATTLQPNTKYILQYANMTQNEERELLQWNPDTKKKEPVYWITDRIETSLPNISPKITYSSSSVEYYGCGPAATVIFSISNPPAAPGSWYKTEVVDLDTNTSTTFYLAADKNQIIVGHGMCSGAFTFSKNGNYKVRFTPTTASGVAGKTTGWIAFKSPYAGKKGF</sequence>
<proteinExistence type="predicted"/>
<evidence type="ECO:0000256" key="1">
    <source>
        <dbReference type="SAM" id="SignalP"/>
    </source>
</evidence>
<dbReference type="Proteomes" id="UP000244677">
    <property type="component" value="Chromosome"/>
</dbReference>
<name>A0A2S1LLZ7_9FLAO</name>
<dbReference type="EMBL" id="CP020919">
    <property type="protein sequence ID" value="AWG24757.1"/>
    <property type="molecule type" value="Genomic_DNA"/>
</dbReference>
<gene>
    <name evidence="2" type="ORF">FK004_05695</name>
</gene>
<protein>
    <recommendedName>
        <fullName evidence="4">SbsA Ig-like domain-containing protein</fullName>
    </recommendedName>
</protein>
<dbReference type="OrthoDB" id="878468at2"/>
<evidence type="ECO:0000313" key="3">
    <source>
        <dbReference type="Proteomes" id="UP000244677"/>
    </source>
</evidence>
<reference evidence="2 3" key="1">
    <citation type="submission" date="2017-04" db="EMBL/GenBank/DDBJ databases">
        <title>Complete genome sequence of Flavobacterium kingsejong AJ004.</title>
        <authorList>
            <person name="Lee P.C."/>
        </authorList>
    </citation>
    <scope>NUCLEOTIDE SEQUENCE [LARGE SCALE GENOMIC DNA]</scope>
    <source>
        <strain evidence="2 3">AJ004</strain>
    </source>
</reference>
<dbReference type="AlphaFoldDB" id="A0A2S1LLZ7"/>
<organism evidence="2 3">
    <name type="scientific">Flavobacterium kingsejongi</name>
    <dbReference type="NCBI Taxonomy" id="1678728"/>
    <lineage>
        <taxon>Bacteria</taxon>
        <taxon>Pseudomonadati</taxon>
        <taxon>Bacteroidota</taxon>
        <taxon>Flavobacteriia</taxon>
        <taxon>Flavobacteriales</taxon>
        <taxon>Flavobacteriaceae</taxon>
        <taxon>Flavobacterium</taxon>
    </lineage>
</organism>
<keyword evidence="1" id="KW-0732">Signal</keyword>
<dbReference type="KEGG" id="fki:FK004_05695"/>
<evidence type="ECO:0000313" key="2">
    <source>
        <dbReference type="EMBL" id="AWG24757.1"/>
    </source>
</evidence>